<feature type="short sequence motif" description="'HIGH' region" evidence="13">
    <location>
        <begin position="11"/>
        <end position="21"/>
    </location>
</feature>
<dbReference type="EMBL" id="CP042467">
    <property type="protein sequence ID" value="QED26450.1"/>
    <property type="molecule type" value="Genomic_DNA"/>
</dbReference>
<dbReference type="CDD" id="cd07957">
    <property type="entry name" value="Anticodon_Ia_Met"/>
    <property type="match status" value="1"/>
</dbReference>
<comment type="subcellular location">
    <subcellularLocation>
        <location evidence="2 13">Cytoplasm</location>
    </subcellularLocation>
</comment>
<dbReference type="KEGG" id="bbae:FRD01_04140"/>
<dbReference type="SUPFAM" id="SSF52374">
    <property type="entry name" value="Nucleotidylyl transferase"/>
    <property type="match status" value="1"/>
</dbReference>
<keyword evidence="7 13" id="KW-0547">Nucleotide-binding</keyword>
<dbReference type="InterPro" id="IPR009080">
    <property type="entry name" value="tRNAsynth_Ia_anticodon-bd"/>
</dbReference>
<evidence type="ECO:0000256" key="11">
    <source>
        <dbReference type="ARBA" id="ARBA00023146"/>
    </source>
</evidence>
<evidence type="ECO:0000256" key="8">
    <source>
        <dbReference type="ARBA" id="ARBA00022840"/>
    </source>
</evidence>
<dbReference type="InterPro" id="IPR033911">
    <property type="entry name" value="MetRS_core"/>
</dbReference>
<dbReference type="PRINTS" id="PR01041">
    <property type="entry name" value="TRNASYNTHMET"/>
</dbReference>
<evidence type="ECO:0000256" key="4">
    <source>
        <dbReference type="ARBA" id="ARBA00022490"/>
    </source>
</evidence>
<comment type="function">
    <text evidence="1 13">Is required not only for elongation of protein synthesis but also for the initiation of all mRNA translation through initiator tRNA(fMet) aminoacylation.</text>
</comment>
<sequence length="640" mass="72136">MSKFYITTPIYYVNGEPHIGHAYTTILADAMARHYRQRGADVFFLTGTDEHGLKVQRAAEELGISPKELADKNSASFKRLFEKLELTYDRFIRTTDADHTKVVTEVVNRMKANGDVYLDSYSGWYAASDEAFFDESEIEDGHVKSSGAKVEWVEEKSYFFRLSKYQEPLLEWYNTNPHSVQPDARRNEVASFVASGLRDLSISRTTFDWGIEWPDDPEHVLYVWVDALTNYITGVGAFHDQALFERFWPCDVHLIGKDILRFHAVYWPAFLMSAGVELPHQVFAHGWWMNDGKKMSKSMGNFIDAFELADTYPLDLLRYYLMREMAFGSDGNFVHERVIGRNNSELADNLGNLVNRSQAMTQKFCEGNVPAFHELDGDLGREISLVAEKAQVTLEDMSHLMDEREPHRALERLMEFSSDLNQFIAVTQPWALNKRGETQALESVMYTLLEGVRWLAVMLCAFLPKTSELILAGLGVESKAFESLKWGGLKSGESLTNIDVLFAKMELPVKEEVKEEPKIEAKKEGPKAAEEGIITFDHFMAVELKVGHILSAEKVEGADKLLKLSVDAGEESPRTVVAGIAKSYAPEDLVDQRVAMVANLKPRKVFGTLSQGMLLAVETEDGGLELARYSANVKAGTRIS</sequence>
<evidence type="ECO:0000256" key="1">
    <source>
        <dbReference type="ARBA" id="ARBA00003314"/>
    </source>
</evidence>
<keyword evidence="5 13" id="KW-0820">tRNA-binding</keyword>
<evidence type="ECO:0000256" key="5">
    <source>
        <dbReference type="ARBA" id="ARBA00022555"/>
    </source>
</evidence>
<dbReference type="EC" id="6.1.1.10" evidence="13"/>
<dbReference type="SUPFAM" id="SSF50249">
    <property type="entry name" value="Nucleic acid-binding proteins"/>
    <property type="match status" value="1"/>
</dbReference>
<dbReference type="Pfam" id="PF19303">
    <property type="entry name" value="Anticodon_3"/>
    <property type="match status" value="1"/>
</dbReference>
<evidence type="ECO:0000256" key="7">
    <source>
        <dbReference type="ARBA" id="ARBA00022741"/>
    </source>
</evidence>
<evidence type="ECO:0000256" key="3">
    <source>
        <dbReference type="ARBA" id="ARBA00011738"/>
    </source>
</evidence>
<dbReference type="PROSITE" id="PS50886">
    <property type="entry name" value="TRBD"/>
    <property type="match status" value="1"/>
</dbReference>
<evidence type="ECO:0000256" key="13">
    <source>
        <dbReference type="HAMAP-Rule" id="MF_01228"/>
    </source>
</evidence>
<dbReference type="FunFam" id="2.170.220.10:FF:000002">
    <property type="entry name" value="Methionine--tRNA ligase"/>
    <property type="match status" value="1"/>
</dbReference>
<dbReference type="GO" id="GO:0005737">
    <property type="term" value="C:cytoplasm"/>
    <property type="evidence" value="ECO:0007669"/>
    <property type="project" value="UniProtKB-SubCell"/>
</dbReference>
<dbReference type="GO" id="GO:0006431">
    <property type="term" value="P:methionyl-tRNA aminoacylation"/>
    <property type="evidence" value="ECO:0007669"/>
    <property type="project" value="UniProtKB-UniRule"/>
</dbReference>
<dbReference type="RefSeq" id="WP_146957894.1">
    <property type="nucleotide sequence ID" value="NZ_CP042467.1"/>
</dbReference>
<keyword evidence="9 13" id="KW-0694">RNA-binding</keyword>
<dbReference type="Gene3D" id="2.40.50.140">
    <property type="entry name" value="Nucleic acid-binding proteins"/>
    <property type="match status" value="1"/>
</dbReference>
<dbReference type="Proteomes" id="UP000321595">
    <property type="component" value="Chromosome"/>
</dbReference>
<comment type="catalytic activity">
    <reaction evidence="12 13">
        <text>tRNA(Met) + L-methionine + ATP = L-methionyl-tRNA(Met) + AMP + diphosphate</text>
        <dbReference type="Rhea" id="RHEA:13481"/>
        <dbReference type="Rhea" id="RHEA-COMP:9667"/>
        <dbReference type="Rhea" id="RHEA-COMP:9698"/>
        <dbReference type="ChEBI" id="CHEBI:30616"/>
        <dbReference type="ChEBI" id="CHEBI:33019"/>
        <dbReference type="ChEBI" id="CHEBI:57844"/>
        <dbReference type="ChEBI" id="CHEBI:78442"/>
        <dbReference type="ChEBI" id="CHEBI:78530"/>
        <dbReference type="ChEBI" id="CHEBI:456215"/>
        <dbReference type="EC" id="6.1.1.10"/>
    </reaction>
</comment>
<keyword evidence="16" id="KW-1185">Reference proteome</keyword>
<dbReference type="GO" id="GO:0000049">
    <property type="term" value="F:tRNA binding"/>
    <property type="evidence" value="ECO:0007669"/>
    <property type="project" value="UniProtKB-UniRule"/>
</dbReference>
<proteinExistence type="inferred from homology"/>
<keyword evidence="10 13" id="KW-0648">Protein biosynthesis</keyword>
<dbReference type="Gene3D" id="1.10.730.10">
    <property type="entry name" value="Isoleucyl-tRNA Synthetase, Domain 1"/>
    <property type="match status" value="1"/>
</dbReference>
<dbReference type="Gene3D" id="2.170.220.10">
    <property type="match status" value="1"/>
</dbReference>
<dbReference type="Gene3D" id="3.40.50.620">
    <property type="entry name" value="HUPs"/>
    <property type="match status" value="1"/>
</dbReference>
<dbReference type="Pfam" id="PF09334">
    <property type="entry name" value="tRNA-synt_1g"/>
    <property type="match status" value="1"/>
</dbReference>
<keyword evidence="8 13" id="KW-0067">ATP-binding</keyword>
<dbReference type="InterPro" id="IPR012340">
    <property type="entry name" value="NA-bd_OB-fold"/>
</dbReference>
<dbReference type="AlphaFoldDB" id="A0A5B8XKW8"/>
<dbReference type="PANTHER" id="PTHR43326">
    <property type="entry name" value="METHIONYL-TRNA SYNTHETASE"/>
    <property type="match status" value="1"/>
</dbReference>
<dbReference type="CDD" id="cd00814">
    <property type="entry name" value="MetRS_core"/>
    <property type="match status" value="1"/>
</dbReference>
<evidence type="ECO:0000256" key="9">
    <source>
        <dbReference type="ARBA" id="ARBA00022884"/>
    </source>
</evidence>
<keyword evidence="4 13" id="KW-0963">Cytoplasm</keyword>
<comment type="similarity">
    <text evidence="13">Belongs to the class-I aminoacyl-tRNA synthetase family. MetG type 2B subfamily.</text>
</comment>
<evidence type="ECO:0000259" key="14">
    <source>
        <dbReference type="PROSITE" id="PS50886"/>
    </source>
</evidence>
<dbReference type="HAMAP" id="MF_01228">
    <property type="entry name" value="Met_tRNA_synth_type2"/>
    <property type="match status" value="1"/>
</dbReference>
<accession>A0A5B8XKW8</accession>
<keyword evidence="6 13" id="KW-0436">Ligase</keyword>
<dbReference type="NCBIfam" id="NF008900">
    <property type="entry name" value="PRK12267.1"/>
    <property type="match status" value="1"/>
</dbReference>
<dbReference type="Pfam" id="PF01588">
    <property type="entry name" value="tRNA_bind"/>
    <property type="match status" value="1"/>
</dbReference>
<dbReference type="InterPro" id="IPR015413">
    <property type="entry name" value="Methionyl/Leucyl_tRNA_Synth"/>
</dbReference>
<evidence type="ECO:0000313" key="16">
    <source>
        <dbReference type="Proteomes" id="UP000321595"/>
    </source>
</evidence>
<feature type="short sequence motif" description="'KMSKS' region" evidence="13">
    <location>
        <begin position="294"/>
        <end position="298"/>
    </location>
</feature>
<dbReference type="SUPFAM" id="SSF47323">
    <property type="entry name" value="Anticodon-binding domain of a subclass of class I aminoacyl-tRNA synthetases"/>
    <property type="match status" value="1"/>
</dbReference>
<feature type="binding site" evidence="13">
    <location>
        <position position="293"/>
    </location>
    <ligand>
        <name>ATP</name>
        <dbReference type="ChEBI" id="CHEBI:30616"/>
    </ligand>
</feature>
<evidence type="ECO:0000256" key="6">
    <source>
        <dbReference type="ARBA" id="ARBA00022598"/>
    </source>
</evidence>
<dbReference type="NCBIfam" id="TIGR00399">
    <property type="entry name" value="metG_C_term"/>
    <property type="match status" value="1"/>
</dbReference>
<dbReference type="InterPro" id="IPR023457">
    <property type="entry name" value="Met-tRNA_synth_2"/>
</dbReference>
<evidence type="ECO:0000313" key="15">
    <source>
        <dbReference type="EMBL" id="QED26450.1"/>
    </source>
</evidence>
<evidence type="ECO:0000256" key="10">
    <source>
        <dbReference type="ARBA" id="ARBA00022917"/>
    </source>
</evidence>
<comment type="caution">
    <text evidence="13">Lacks conserved residue(s) required for the propagation of feature annotation.</text>
</comment>
<evidence type="ECO:0000256" key="2">
    <source>
        <dbReference type="ARBA" id="ARBA00004496"/>
    </source>
</evidence>
<reference evidence="15 16" key="1">
    <citation type="submission" date="2019-08" db="EMBL/GenBank/DDBJ databases">
        <authorList>
            <person name="Liang Q."/>
        </authorList>
    </citation>
    <scope>NUCLEOTIDE SEQUENCE [LARGE SCALE GENOMIC DNA]</scope>
    <source>
        <strain evidence="15 16">V1718</strain>
    </source>
</reference>
<dbReference type="FunFam" id="2.40.50.140:FF:000042">
    <property type="entry name" value="Methionine--tRNA ligase"/>
    <property type="match status" value="1"/>
</dbReference>
<dbReference type="GO" id="GO:0005524">
    <property type="term" value="F:ATP binding"/>
    <property type="evidence" value="ECO:0007669"/>
    <property type="project" value="UniProtKB-UniRule"/>
</dbReference>
<dbReference type="InterPro" id="IPR041872">
    <property type="entry name" value="Anticodon_Met"/>
</dbReference>
<dbReference type="InterPro" id="IPR014729">
    <property type="entry name" value="Rossmann-like_a/b/a_fold"/>
</dbReference>
<dbReference type="PANTHER" id="PTHR43326:SF1">
    <property type="entry name" value="METHIONINE--TRNA LIGASE, MITOCHONDRIAL"/>
    <property type="match status" value="1"/>
</dbReference>
<protein>
    <recommendedName>
        <fullName evidence="13">Methionine--tRNA ligase</fullName>
        <ecNumber evidence="13">6.1.1.10</ecNumber>
    </recommendedName>
    <alternativeName>
        <fullName evidence="13">Methionyl-tRNA synthetase</fullName>
        <shortName evidence="13">MetRS</shortName>
    </alternativeName>
</protein>
<feature type="domain" description="TRNA-binding" evidence="14">
    <location>
        <begin position="538"/>
        <end position="640"/>
    </location>
</feature>
<dbReference type="NCBIfam" id="TIGR00398">
    <property type="entry name" value="metG"/>
    <property type="match status" value="1"/>
</dbReference>
<dbReference type="InterPro" id="IPR004495">
    <property type="entry name" value="Met-tRNA-synth_bsu_C"/>
</dbReference>
<evidence type="ECO:0000256" key="12">
    <source>
        <dbReference type="ARBA" id="ARBA00047364"/>
    </source>
</evidence>
<gene>
    <name evidence="13 15" type="primary">metG</name>
    <name evidence="15" type="ORF">FRD01_04140</name>
</gene>
<dbReference type="CDD" id="cd02800">
    <property type="entry name" value="tRNA_bind_EcMetRS_like"/>
    <property type="match status" value="1"/>
</dbReference>
<keyword evidence="11 13" id="KW-0030">Aminoacyl-tRNA synthetase</keyword>
<dbReference type="InterPro" id="IPR002547">
    <property type="entry name" value="tRNA-bd_dom"/>
</dbReference>
<dbReference type="GO" id="GO:0004825">
    <property type="term" value="F:methionine-tRNA ligase activity"/>
    <property type="evidence" value="ECO:0007669"/>
    <property type="project" value="UniProtKB-UniRule"/>
</dbReference>
<dbReference type="InterPro" id="IPR014758">
    <property type="entry name" value="Met-tRNA_synth"/>
</dbReference>
<dbReference type="OrthoDB" id="9810191at2"/>
<organism evidence="15 16">
    <name type="scientific">Microvenator marinus</name>
    <dbReference type="NCBI Taxonomy" id="2600177"/>
    <lineage>
        <taxon>Bacteria</taxon>
        <taxon>Deltaproteobacteria</taxon>
        <taxon>Bradymonadales</taxon>
        <taxon>Microvenatoraceae</taxon>
        <taxon>Microvenator</taxon>
    </lineage>
</organism>
<name>A0A5B8XKW8_9DELT</name>
<comment type="subunit">
    <text evidence="3 13">Homodimer.</text>
</comment>